<feature type="domain" description="Laminin EGF-like" evidence="16">
    <location>
        <begin position="1010"/>
        <end position="1061"/>
    </location>
</feature>
<evidence type="ECO:0000313" key="19">
    <source>
        <dbReference type="Ensembl" id="ENSONIP00000002003.2"/>
    </source>
</evidence>
<keyword evidence="5" id="KW-0732">Signal</keyword>
<feature type="domain" description="Laminin EGF-like" evidence="16">
    <location>
        <begin position="855"/>
        <end position="900"/>
    </location>
</feature>
<evidence type="ECO:0000256" key="14">
    <source>
        <dbReference type="SAM" id="Coils"/>
    </source>
</evidence>
<dbReference type="GO" id="GO:0009888">
    <property type="term" value="P:tissue development"/>
    <property type="evidence" value="ECO:0007669"/>
    <property type="project" value="TreeGrafter"/>
</dbReference>
<feature type="disulfide bond" evidence="13">
    <location>
        <begin position="857"/>
        <end position="874"/>
    </location>
</feature>
<feature type="disulfide bond" evidence="13">
    <location>
        <begin position="876"/>
        <end position="885"/>
    </location>
</feature>
<feature type="domain" description="Laminin EGF-like" evidence="16">
    <location>
        <begin position="901"/>
        <end position="950"/>
    </location>
</feature>
<feature type="disulfide bond" evidence="13">
    <location>
        <begin position="855"/>
        <end position="867"/>
    </location>
</feature>
<dbReference type="PROSITE" id="PS51117">
    <property type="entry name" value="LAMININ_NTER"/>
    <property type="match status" value="1"/>
</dbReference>
<feature type="disulfide bond" evidence="13">
    <location>
        <begin position="980"/>
        <end position="989"/>
    </location>
</feature>
<feature type="domain" description="Laminin EGF-like" evidence="16">
    <location>
        <begin position="951"/>
        <end position="1009"/>
    </location>
</feature>
<dbReference type="GeneTree" id="ENSGT00940000167093"/>
<dbReference type="Pfam" id="PF21199">
    <property type="entry name" value="LAMININ_IV_B"/>
    <property type="match status" value="1"/>
</dbReference>
<feature type="domain" description="Laminin EGF-like" evidence="16">
    <location>
        <begin position="1118"/>
        <end position="1165"/>
    </location>
</feature>
<dbReference type="InParanoid" id="I3IZG3"/>
<keyword evidence="2" id="KW-0964">Secreted</keyword>
<keyword evidence="6" id="KW-0677">Repeat</keyword>
<feature type="disulfide bond" evidence="13">
    <location>
        <begin position="807"/>
        <end position="819"/>
    </location>
</feature>
<keyword evidence="15" id="KW-0472">Membrane</keyword>
<dbReference type="Proteomes" id="UP000005207">
    <property type="component" value="Linkage group LG20"/>
</dbReference>
<feature type="disulfide bond" evidence="13">
    <location>
        <begin position="1090"/>
        <end position="1099"/>
    </location>
</feature>
<keyword evidence="15" id="KW-1133">Transmembrane helix</keyword>
<keyword evidence="11" id="KW-0325">Glycoprotein</keyword>
<feature type="disulfide bond" evidence="13">
    <location>
        <begin position="1168"/>
        <end position="1185"/>
    </location>
</feature>
<dbReference type="FunFam" id="2.10.25.10:FF:000065">
    <property type="entry name" value="Laminin subunit beta 1"/>
    <property type="match status" value="1"/>
</dbReference>
<keyword evidence="7" id="KW-0084">Basement membrane</keyword>
<feature type="domain" description="Laminin EGF-like" evidence="16">
    <location>
        <begin position="323"/>
        <end position="376"/>
    </location>
</feature>
<gene>
    <name evidence="19" type="primary">lamb2l</name>
</gene>
<evidence type="ECO:0000256" key="2">
    <source>
        <dbReference type="ARBA" id="ARBA00022525"/>
    </source>
</evidence>
<dbReference type="PROSITE" id="PS51116">
    <property type="entry name" value="LAMININ_IVB"/>
    <property type="match status" value="1"/>
</dbReference>
<dbReference type="FunFam" id="2.10.25.10:FF:000011">
    <property type="entry name" value="Cadherin EGF LAG seven-pass G-type receptor"/>
    <property type="match status" value="2"/>
</dbReference>
<dbReference type="SMART" id="SM00180">
    <property type="entry name" value="EGF_Lam"/>
    <property type="match status" value="12"/>
</dbReference>
<feature type="disulfide bond" evidence="13">
    <location>
        <begin position="467"/>
        <end position="476"/>
    </location>
</feature>
<keyword evidence="20" id="KW-1185">Reference proteome</keyword>
<dbReference type="FunFam" id="2.60.120.260:FF:000010">
    <property type="entry name" value="Laminin subunit beta 1"/>
    <property type="match status" value="1"/>
</dbReference>
<dbReference type="FunFam" id="2.10.25.10:FF:000145">
    <property type="entry name" value="Laminin subunit beta 1"/>
    <property type="match status" value="1"/>
</dbReference>
<dbReference type="InterPro" id="IPR008211">
    <property type="entry name" value="Laminin_N"/>
</dbReference>
<dbReference type="SUPFAM" id="SSF57196">
    <property type="entry name" value="EGF/Laminin"/>
    <property type="match status" value="12"/>
</dbReference>
<feature type="coiled-coil region" evidence="14">
    <location>
        <begin position="1361"/>
        <end position="1399"/>
    </location>
</feature>
<feature type="disulfide bond" evidence="13">
    <location>
        <begin position="809"/>
        <end position="826"/>
    </location>
</feature>
<comment type="subcellular location">
    <subcellularLocation>
        <location evidence="1">Secreted</location>
        <location evidence="1">Extracellular space</location>
        <location evidence="1">Extracellular matrix</location>
        <location evidence="1">Basement membrane</location>
    </subcellularLocation>
</comment>
<dbReference type="FunFam" id="2.10.25.10:FF:000084">
    <property type="entry name" value="Laminin subunit alpha 3"/>
    <property type="match status" value="1"/>
</dbReference>
<keyword evidence="12 13" id="KW-0424">Laminin EGF-like domain</keyword>
<feature type="disulfide bond" evidence="13">
    <location>
        <begin position="1118"/>
        <end position="1130"/>
    </location>
</feature>
<proteinExistence type="predicted"/>
<reference evidence="19" key="2">
    <citation type="submission" date="2025-08" db="UniProtKB">
        <authorList>
            <consortium name="Ensembl"/>
        </authorList>
    </citation>
    <scope>IDENTIFICATION</scope>
</reference>
<evidence type="ECO:0000256" key="3">
    <source>
        <dbReference type="ARBA" id="ARBA00022530"/>
    </source>
</evidence>
<evidence type="ECO:0000256" key="15">
    <source>
        <dbReference type="SAM" id="Phobius"/>
    </source>
</evidence>
<feature type="domain" description="Laminin IV type B" evidence="17">
    <location>
        <begin position="535"/>
        <end position="801"/>
    </location>
</feature>
<dbReference type="HOGENOM" id="CLU_001560_1_0_1"/>
<dbReference type="InterPro" id="IPR056863">
    <property type="entry name" value="LMN_ATRN_NET-like_EGF"/>
</dbReference>
<evidence type="ECO:0000256" key="4">
    <source>
        <dbReference type="ARBA" id="ARBA00022553"/>
    </source>
</evidence>
<evidence type="ECO:0000259" key="17">
    <source>
        <dbReference type="PROSITE" id="PS51116"/>
    </source>
</evidence>
<reference evidence="19" key="3">
    <citation type="submission" date="2025-09" db="UniProtKB">
        <authorList>
            <consortium name="Ensembl"/>
        </authorList>
    </citation>
    <scope>IDENTIFICATION</scope>
</reference>
<dbReference type="PROSITE" id="PS01248">
    <property type="entry name" value="EGF_LAM_1"/>
    <property type="match status" value="5"/>
</dbReference>
<comment type="caution">
    <text evidence="13">Lacks conserved residue(s) required for the propagation of feature annotation.</text>
</comment>
<dbReference type="Gene3D" id="2.10.25.10">
    <property type="entry name" value="Laminin"/>
    <property type="match status" value="11"/>
</dbReference>
<evidence type="ECO:0000256" key="6">
    <source>
        <dbReference type="ARBA" id="ARBA00022737"/>
    </source>
</evidence>
<dbReference type="InterPro" id="IPR013015">
    <property type="entry name" value="Laminin_IV_B"/>
</dbReference>
<sequence>MMSLTNNMVFLVVEKSRNTGILLIFYLSEVANIYITILPSSPHGCTEGSCYPATGNLLIGRAVNLTATSTCGLNGPERYCIVSHLQQPEKCFECNSQHPYDPNVHSNSHRIENVIYLTDSNGVNTWWQSVHGVYESVSIRLNLEAEFHFTHLIMKFKTFRPAALVIERSADFGRTWRPYRYYASNCTRTFPSIPANGLHHVNDIICEERYSDIEPSTNGEVIYKVLDPAIPVKDPYRLDIQELLRITNLRINFTKLNTLGDDLLDRRPEVLQKYYYAIYELVVRGSCFCYGHASECAPVPGIDAREIGMHILSESCTHLQHKCNCNGHSDQCHFDMAVYMATGNVSGGVCDDCLHNTMGRNCETCKPFYYQDPNRDIRDPRVSCDCDPVGSLEGGVCDTHTDFEMGMIAGQCRCKVNVKGTRCDDCKEGYYGLSQNDPLGCQPCNCDPRGIIVMGAPCDQISGDCSCKRYVTGRYCNQCLPEYWGLSNDLAGCRPCDCDFGGAFNNRCMMETGQCDCRRHLIGRQCSDVQPGYFCAPLDFYKYEAEDATGHSPADPVLPGQVRQQATNDCVQHLSNQLRRHRRHRNIPKSQQHQAALRRIRQLQQTPDVRTVHRERTLSHMVTWTGPGFSRVKDGAGLVFTIDNIPYAMEYDIMIRYEPESTENWEAVVSITSVELPSSLRCGNLLPTEQLYTVTLPHHNRYIQMPRPFCFEPSNRYVVTVRFQRHGATHRHLTAFILIDSLVLIPKYTELPGFQGNTPESEQRQEEMIRYMCLDSFMITPMPALAEMCSKLICSISSIIHDGALPCECDPQGSLSGECDVVGGQCRCKPNVIGRRCDQCAPGTYGFGVSGCTACDCHSDGSLSHQCDPVTGQCQCRQGATGRQCSDCQPGQWGFPSCTPCQCNGHADLCDPRTGECRGCRDFTAGHLCERCMDTFFGNPALGSGQHCRPCPCPNNPNSDNFNALSCQVDHTSDQIMCNCKQGYMGLRCDQCAPGYYGNPEQPGGQCFPCECNGNIDTQDPESCDPRTGECIKCLYHTDGPSCAQCQNGYYGNALAHDCRRCTCVTAGTLQSACSDGHCDCDRQTGACPCREHVVGHNCDQCAPNYWNFGQDRGCEPCNCNSQHALGSHCNMFTGQCHCHSGFGGKQCTECELFHWGDPREQCHECNCNPEGAEISQCDRLTGACECREGATGLQCNQCARGFTGIFPKCIQCHPCFQLWDDAVCQIRRDLDHIQSRVQEILKGGIIPGAGDARIKELEGKLKQVKDLIITQDRDRVYQLIGQSIDDLRWGNKLNTTAETDRTLRHTLDNMEKELRDLNTTVADKQKLLNELFSSVKQYYQESLEAEMKCNASVFGPMSPLEESNKIRARTENLLDETENDINRNVAAHNKSLNDLQKQSVHGAIFKVCGGHSNSSVNGSCPDSRCGGAGCHDDQGNRVCGGVGCSGTVGTSVAALNDARNVTDSLNTASKELQKLQDIAAMTQNLKNQTINTLEKANKLSKELKESNKNLTEFIEKIKNFLTEEGADPESIEKVAQEVLSITLPLNRTVLDKMIAQIKESLSNIGNIEGIVNQTTLHTTKVKELLDAAKQAKRAEEEKRHAVVPITLDFFVSHFFQVEGKLVRLDAKQMDVMMRLMNLSKEVEALKNKTEQNRQMAIEAKALADNATDLTSSLEQVRLLVMGVAIDQPFSLLCMLVTLTFLLLPVITELEKMFKNNEMRMEKQRIELDELKDNATSVRDEIRDRVQKYNTCLR</sequence>
<dbReference type="Gene3D" id="2.170.300.10">
    <property type="entry name" value="Tie2 ligand-binding domain superfamily"/>
    <property type="match status" value="1"/>
</dbReference>
<keyword evidence="4" id="KW-0597">Phosphoprotein</keyword>
<keyword evidence="10 13" id="KW-1015">Disulfide bond</keyword>
<dbReference type="FunFam" id="2.10.25.10:FF:000135">
    <property type="entry name" value="Laminin subunit beta 4"/>
    <property type="match status" value="2"/>
</dbReference>
<dbReference type="CDD" id="cd00055">
    <property type="entry name" value="EGF_Lam"/>
    <property type="match status" value="12"/>
</dbReference>
<feature type="disulfide bond" evidence="13">
    <location>
        <begin position="353"/>
        <end position="362"/>
    </location>
</feature>
<feature type="domain" description="Laminin EGF-like" evidence="16">
    <location>
        <begin position="444"/>
        <end position="495"/>
    </location>
</feature>
<dbReference type="PANTHER" id="PTHR10574">
    <property type="entry name" value="NETRIN/LAMININ-RELATED"/>
    <property type="match status" value="1"/>
</dbReference>
<dbReference type="InterPro" id="IPR050440">
    <property type="entry name" value="Laminin/Netrin_ECM"/>
</dbReference>
<feature type="disulfide bond" evidence="13">
    <location>
        <begin position="1034"/>
        <end position="1043"/>
    </location>
</feature>
<evidence type="ECO:0000256" key="12">
    <source>
        <dbReference type="ARBA" id="ARBA00023292"/>
    </source>
</evidence>
<feature type="coiled-coil region" evidence="14">
    <location>
        <begin position="1707"/>
        <end position="1741"/>
    </location>
</feature>
<accession>I3IZG3</accession>
<feature type="disulfide bond" evidence="13">
    <location>
        <begin position="1139"/>
        <end position="1148"/>
    </location>
</feature>
<keyword evidence="9 14" id="KW-0175">Coiled coil</keyword>
<evidence type="ECO:0000313" key="20">
    <source>
        <dbReference type="Proteomes" id="UP000005207"/>
    </source>
</evidence>
<feature type="disulfide bond" evidence="13">
    <location>
        <begin position="1166"/>
        <end position="1178"/>
    </location>
</feature>
<feature type="disulfide bond" evidence="13">
    <location>
        <begin position="1120"/>
        <end position="1137"/>
    </location>
</feature>
<name>I3IZG3_ORENI</name>
<reference evidence="20" key="1">
    <citation type="submission" date="2012-01" db="EMBL/GenBank/DDBJ databases">
        <title>The Genome Sequence of Oreochromis niloticus (Nile Tilapia).</title>
        <authorList>
            <consortium name="Broad Institute Genome Assembly Team"/>
            <consortium name="Broad Institute Sequencing Platform"/>
            <person name="Di Palma F."/>
            <person name="Johnson J."/>
            <person name="Lander E.S."/>
            <person name="Lindblad-Toh K."/>
        </authorList>
    </citation>
    <scope>NUCLEOTIDE SEQUENCE [LARGE SCALE GENOMIC DNA]</scope>
</reference>
<dbReference type="SMART" id="SM00136">
    <property type="entry name" value="LamNT"/>
    <property type="match status" value="1"/>
</dbReference>
<dbReference type="FunFam" id="2.10.25.10:FF:000280">
    <property type="entry name" value="Laminin subunit beta 4"/>
    <property type="match status" value="1"/>
</dbReference>
<keyword evidence="8" id="KW-0130">Cell adhesion</keyword>
<protein>
    <submittedName>
        <fullName evidence="19">Laminin, beta 2-like</fullName>
    </submittedName>
</protein>
<dbReference type="FunFam" id="2.10.25.10:FF:000101">
    <property type="entry name" value="Laminin subunit beta 1"/>
    <property type="match status" value="1"/>
</dbReference>
<dbReference type="Ensembl" id="ENSONIT00000002002.2">
    <property type="protein sequence ID" value="ENSONIP00000002003.2"/>
    <property type="gene ID" value="ENSONIG00000001597.2"/>
</dbReference>
<feature type="domain" description="Laminin EGF-like" evidence="16">
    <location>
        <begin position="1166"/>
        <end position="1212"/>
    </location>
</feature>
<evidence type="ECO:0000256" key="7">
    <source>
        <dbReference type="ARBA" id="ARBA00022869"/>
    </source>
</evidence>
<dbReference type="Pfam" id="PF24973">
    <property type="entry name" value="EGF_LMN_ATRN"/>
    <property type="match status" value="2"/>
</dbReference>
<dbReference type="PRINTS" id="PR00011">
    <property type="entry name" value="EGFLAMININ"/>
</dbReference>
<dbReference type="GO" id="GO:0032991">
    <property type="term" value="C:protein-containing complex"/>
    <property type="evidence" value="ECO:0007669"/>
    <property type="project" value="UniProtKB-ARBA"/>
</dbReference>
<dbReference type="FunFam" id="2.10.25.10:FF:000130">
    <property type="entry name" value="Laminin subunit beta 1"/>
    <property type="match status" value="1"/>
</dbReference>
<feature type="domain" description="Laminin EGF-like" evidence="16">
    <location>
        <begin position="384"/>
        <end position="443"/>
    </location>
</feature>
<feature type="domain" description="Laminin EGF-like" evidence="16">
    <location>
        <begin position="807"/>
        <end position="854"/>
    </location>
</feature>
<organism evidence="19 20">
    <name type="scientific">Oreochromis niloticus</name>
    <name type="common">Nile tilapia</name>
    <name type="synonym">Tilapia nilotica</name>
    <dbReference type="NCBI Taxonomy" id="8128"/>
    <lineage>
        <taxon>Eukaryota</taxon>
        <taxon>Metazoa</taxon>
        <taxon>Chordata</taxon>
        <taxon>Craniata</taxon>
        <taxon>Vertebrata</taxon>
        <taxon>Euteleostomi</taxon>
        <taxon>Actinopterygii</taxon>
        <taxon>Neopterygii</taxon>
        <taxon>Teleostei</taxon>
        <taxon>Neoteleostei</taxon>
        <taxon>Acanthomorphata</taxon>
        <taxon>Ovalentaria</taxon>
        <taxon>Cichlomorphae</taxon>
        <taxon>Cichliformes</taxon>
        <taxon>Cichlidae</taxon>
        <taxon>African cichlids</taxon>
        <taxon>Pseudocrenilabrinae</taxon>
        <taxon>Oreochromini</taxon>
        <taxon>Oreochromis</taxon>
    </lineage>
</organism>
<dbReference type="FunFam" id="2.10.25.10:FF:000138">
    <property type="entry name" value="Laminin subunit beta 1"/>
    <property type="match status" value="1"/>
</dbReference>
<dbReference type="GO" id="GO:0009887">
    <property type="term" value="P:animal organ morphogenesis"/>
    <property type="evidence" value="ECO:0007669"/>
    <property type="project" value="TreeGrafter"/>
</dbReference>
<evidence type="ECO:0000256" key="8">
    <source>
        <dbReference type="ARBA" id="ARBA00022889"/>
    </source>
</evidence>
<dbReference type="PANTHER" id="PTHR10574:SF197">
    <property type="entry name" value="LAMININ SUBUNIT BETA-1 ISOFORM X1"/>
    <property type="match status" value="1"/>
</dbReference>
<keyword evidence="15" id="KW-0812">Transmembrane</keyword>
<feature type="disulfide bond" evidence="13">
    <location>
        <begin position="479"/>
        <end position="493"/>
    </location>
</feature>
<evidence type="ECO:0000256" key="13">
    <source>
        <dbReference type="PROSITE-ProRule" id="PRU00460"/>
    </source>
</evidence>
<feature type="coiled-coil region" evidence="14">
    <location>
        <begin position="1301"/>
        <end position="1328"/>
    </location>
</feature>
<dbReference type="FunFam" id="2.170.300.10:FF:000004">
    <property type="entry name" value="Laminin subunit beta 1"/>
    <property type="match status" value="1"/>
</dbReference>
<evidence type="ECO:0000259" key="18">
    <source>
        <dbReference type="PROSITE" id="PS51117"/>
    </source>
</evidence>
<evidence type="ECO:0000256" key="10">
    <source>
        <dbReference type="ARBA" id="ARBA00023157"/>
    </source>
</evidence>
<dbReference type="PROSITE" id="PS50027">
    <property type="entry name" value="EGF_LAM_2"/>
    <property type="match status" value="11"/>
</dbReference>
<feature type="domain" description="Laminin N-terminal" evidence="18">
    <location>
        <begin position="46"/>
        <end position="286"/>
    </location>
</feature>
<dbReference type="Gene3D" id="2.60.120.260">
    <property type="entry name" value="Galactose-binding domain-like"/>
    <property type="match status" value="1"/>
</dbReference>
<dbReference type="Pfam" id="PF23219">
    <property type="entry name" value="LAMB1"/>
    <property type="match status" value="1"/>
</dbReference>
<feature type="domain" description="Laminin EGF-like" evidence="16">
    <location>
        <begin position="1062"/>
        <end position="1117"/>
    </location>
</feature>
<feature type="disulfide bond" evidence="13">
    <location>
        <begin position="1187"/>
        <end position="1196"/>
    </location>
</feature>
<evidence type="ECO:0000256" key="1">
    <source>
        <dbReference type="ARBA" id="ARBA00004302"/>
    </source>
</evidence>
<dbReference type="Pfam" id="PF00055">
    <property type="entry name" value="Laminin_N"/>
    <property type="match status" value="1"/>
</dbReference>
<evidence type="ECO:0000256" key="9">
    <source>
        <dbReference type="ARBA" id="ARBA00023054"/>
    </source>
</evidence>
<dbReference type="Pfam" id="PF00053">
    <property type="entry name" value="EGF_laminin"/>
    <property type="match status" value="10"/>
</dbReference>
<feature type="coiled-coil region" evidence="14">
    <location>
        <begin position="1636"/>
        <end position="1666"/>
    </location>
</feature>
<feature type="disulfide bond" evidence="13">
    <location>
        <begin position="920"/>
        <end position="929"/>
    </location>
</feature>
<dbReference type="InterPro" id="IPR002049">
    <property type="entry name" value="LE_dom"/>
</dbReference>
<evidence type="ECO:0000256" key="11">
    <source>
        <dbReference type="ARBA" id="ARBA00023180"/>
    </source>
</evidence>
<feature type="transmembrane region" description="Helical" evidence="15">
    <location>
        <begin position="1690"/>
        <end position="1710"/>
    </location>
</feature>
<feature type="disulfide bond" evidence="13">
    <location>
        <begin position="414"/>
        <end position="423"/>
    </location>
</feature>
<dbReference type="InterPro" id="IPR056558">
    <property type="entry name" value="LAMB1-4_helical"/>
</dbReference>
<feature type="coiled-coil region" evidence="14">
    <location>
        <begin position="1459"/>
        <end position="1524"/>
    </location>
</feature>
<evidence type="ECO:0000256" key="5">
    <source>
        <dbReference type="ARBA" id="ARBA00022729"/>
    </source>
</evidence>
<feature type="disulfide bond" evidence="13">
    <location>
        <begin position="828"/>
        <end position="837"/>
    </location>
</feature>
<keyword evidence="3" id="KW-0272">Extracellular matrix</keyword>
<dbReference type="GO" id="GO:0005604">
    <property type="term" value="C:basement membrane"/>
    <property type="evidence" value="ECO:0007669"/>
    <property type="project" value="UniProtKB-SubCell"/>
</dbReference>
<dbReference type="GO" id="GO:0007155">
    <property type="term" value="P:cell adhesion"/>
    <property type="evidence" value="ECO:0007669"/>
    <property type="project" value="UniProtKB-KW"/>
</dbReference>
<evidence type="ECO:0000259" key="16">
    <source>
        <dbReference type="PROSITE" id="PS50027"/>
    </source>
</evidence>